<comment type="caution">
    <text evidence="6">The sequence shown here is derived from an EMBL/GenBank/DDBJ whole genome shotgun (WGS) entry which is preliminary data.</text>
</comment>
<dbReference type="PRINTS" id="PR01182">
    <property type="entry name" value="ORNDCRBXLASE"/>
</dbReference>
<dbReference type="GO" id="GO:0005737">
    <property type="term" value="C:cytoplasm"/>
    <property type="evidence" value="ECO:0007669"/>
    <property type="project" value="TreeGrafter"/>
</dbReference>
<evidence type="ECO:0000256" key="1">
    <source>
        <dbReference type="ARBA" id="ARBA00001933"/>
    </source>
</evidence>
<dbReference type="GO" id="GO:0004586">
    <property type="term" value="F:ornithine decarboxylase activity"/>
    <property type="evidence" value="ECO:0007669"/>
    <property type="project" value="TreeGrafter"/>
</dbReference>
<sequence>MAPCTNIQLDSSNPQHADDELLATAAVAKNDHSQLPARIGQELRVADVGGPASAKHHILHSDIPFWLLDVGRTQELVAEWTAAFPRVRPFYDVKCNNHHLFHRTLASAQAGFDCTNKEELQQITSLGVSSECIVFTNACKLQSHMEFATAAGVHWTTFDSEAELHKIKKSMAPSKAKLLLRIETNDEGATIRLSSKYGAHMEEVRSLLRSAREAGLVVVGVAFHIGSGAINPNAFEEAIANARTVFELGKQLLEKLMYVLDIGGGFCSSG</sequence>
<evidence type="ECO:0000256" key="2">
    <source>
        <dbReference type="ARBA" id="ARBA00008872"/>
    </source>
</evidence>
<keyword evidence="4" id="KW-0456">Lyase</keyword>
<dbReference type="InterPro" id="IPR029066">
    <property type="entry name" value="PLP-binding_barrel"/>
</dbReference>
<evidence type="ECO:0000256" key="4">
    <source>
        <dbReference type="ARBA" id="ARBA00023239"/>
    </source>
</evidence>
<dbReference type="Gene3D" id="3.20.20.10">
    <property type="entry name" value="Alanine racemase"/>
    <property type="match status" value="1"/>
</dbReference>
<dbReference type="FunFam" id="3.20.20.10:FF:000008">
    <property type="entry name" value="Ornithine decarboxylase"/>
    <property type="match status" value="1"/>
</dbReference>
<dbReference type="InterPro" id="IPR000183">
    <property type="entry name" value="Orn/DAP/Arg_de-COase"/>
</dbReference>
<proteinExistence type="inferred from homology"/>
<evidence type="ECO:0000313" key="6">
    <source>
        <dbReference type="EMBL" id="KAI5071330.1"/>
    </source>
</evidence>
<comment type="similarity">
    <text evidence="2">Belongs to the Orn/Lys/Arg decarboxylase class-II family.</text>
</comment>
<evidence type="ECO:0000259" key="5">
    <source>
        <dbReference type="Pfam" id="PF02784"/>
    </source>
</evidence>
<accession>A0A9D4UP13</accession>
<dbReference type="GO" id="GO:0033387">
    <property type="term" value="P:putrescine biosynthetic process from arginine, via ornithine"/>
    <property type="evidence" value="ECO:0007669"/>
    <property type="project" value="TreeGrafter"/>
</dbReference>
<dbReference type="Proteomes" id="UP000886520">
    <property type="component" value="Chromosome 13"/>
</dbReference>
<dbReference type="EMBL" id="JABFUD020000013">
    <property type="protein sequence ID" value="KAI5071330.1"/>
    <property type="molecule type" value="Genomic_DNA"/>
</dbReference>
<dbReference type="PANTHER" id="PTHR11482:SF6">
    <property type="entry name" value="ORNITHINE DECARBOXYLASE 1-RELATED"/>
    <property type="match status" value="1"/>
</dbReference>
<dbReference type="PRINTS" id="PR01179">
    <property type="entry name" value="ODADCRBXLASE"/>
</dbReference>
<organism evidence="6 7">
    <name type="scientific">Adiantum capillus-veneris</name>
    <name type="common">Maidenhair fern</name>
    <dbReference type="NCBI Taxonomy" id="13818"/>
    <lineage>
        <taxon>Eukaryota</taxon>
        <taxon>Viridiplantae</taxon>
        <taxon>Streptophyta</taxon>
        <taxon>Embryophyta</taxon>
        <taxon>Tracheophyta</taxon>
        <taxon>Polypodiopsida</taxon>
        <taxon>Polypodiidae</taxon>
        <taxon>Polypodiales</taxon>
        <taxon>Pteridineae</taxon>
        <taxon>Pteridaceae</taxon>
        <taxon>Vittarioideae</taxon>
        <taxon>Adiantum</taxon>
    </lineage>
</organism>
<keyword evidence="3" id="KW-0663">Pyridoxal phosphate</keyword>
<dbReference type="OrthoDB" id="5034579at2759"/>
<dbReference type="Pfam" id="PF02784">
    <property type="entry name" value="Orn_Arg_deC_N"/>
    <property type="match status" value="1"/>
</dbReference>
<dbReference type="InterPro" id="IPR002433">
    <property type="entry name" value="Orn_de-COase"/>
</dbReference>
<feature type="domain" description="Orn/DAP/Arg decarboxylase 2 N-terminal" evidence="5">
    <location>
        <begin position="74"/>
        <end position="268"/>
    </location>
</feature>
<evidence type="ECO:0000256" key="3">
    <source>
        <dbReference type="ARBA" id="ARBA00022898"/>
    </source>
</evidence>
<reference evidence="6" key="1">
    <citation type="submission" date="2021-01" db="EMBL/GenBank/DDBJ databases">
        <title>Adiantum capillus-veneris genome.</title>
        <authorList>
            <person name="Fang Y."/>
            <person name="Liao Q."/>
        </authorList>
    </citation>
    <scope>NUCLEOTIDE SEQUENCE</scope>
    <source>
        <strain evidence="6">H3</strain>
        <tissue evidence="6">Leaf</tissue>
    </source>
</reference>
<dbReference type="SUPFAM" id="SSF51419">
    <property type="entry name" value="PLP-binding barrel"/>
    <property type="match status" value="1"/>
</dbReference>
<dbReference type="AlphaFoldDB" id="A0A9D4UP13"/>
<dbReference type="PANTHER" id="PTHR11482">
    <property type="entry name" value="ARGININE/DIAMINOPIMELATE/ORNITHINE DECARBOXYLASE"/>
    <property type="match status" value="1"/>
</dbReference>
<protein>
    <recommendedName>
        <fullName evidence="5">Orn/DAP/Arg decarboxylase 2 N-terminal domain-containing protein</fullName>
    </recommendedName>
</protein>
<evidence type="ECO:0000313" key="7">
    <source>
        <dbReference type="Proteomes" id="UP000886520"/>
    </source>
</evidence>
<keyword evidence="7" id="KW-1185">Reference proteome</keyword>
<dbReference type="InterPro" id="IPR022644">
    <property type="entry name" value="De-COase2_N"/>
</dbReference>
<comment type="cofactor">
    <cofactor evidence="1">
        <name>pyridoxal 5'-phosphate</name>
        <dbReference type="ChEBI" id="CHEBI:597326"/>
    </cofactor>
</comment>
<gene>
    <name evidence="6" type="ORF">GOP47_0013581</name>
</gene>
<name>A0A9D4UP13_ADICA</name>